<dbReference type="EMBL" id="FR695866">
    <property type="protein sequence ID" value="CBX27653.1"/>
    <property type="molecule type" value="Genomic_DNA"/>
</dbReference>
<accession>E1YAQ9</accession>
<proteinExistence type="predicted"/>
<sequence>MIFDPDTHHRRSVRLTGYDYSKAGLYFITICTHNRLCVLGQ</sequence>
<gene>
    <name evidence="1" type="ORF">N47_H24750</name>
</gene>
<dbReference type="AlphaFoldDB" id="E1YAQ9"/>
<protein>
    <recommendedName>
        <fullName evidence="2">Transposase</fullName>
    </recommendedName>
</protein>
<organism evidence="1">
    <name type="scientific">uncultured Desulfobacterium sp</name>
    <dbReference type="NCBI Taxonomy" id="201089"/>
    <lineage>
        <taxon>Bacteria</taxon>
        <taxon>Pseudomonadati</taxon>
        <taxon>Thermodesulfobacteriota</taxon>
        <taxon>Desulfobacteria</taxon>
        <taxon>Desulfobacterales</taxon>
        <taxon>Desulfobacteriaceae</taxon>
        <taxon>Desulfobacterium</taxon>
        <taxon>environmental samples</taxon>
    </lineage>
</organism>
<evidence type="ECO:0008006" key="2">
    <source>
        <dbReference type="Google" id="ProtNLM"/>
    </source>
</evidence>
<name>E1YAQ9_9BACT</name>
<reference evidence="1" key="1">
    <citation type="journal article" date="2011" name="Environ. Microbiol.">
        <title>Genomic insights into the metabolic potential of the polycyclic aromatic hydrocarbon degrading sulfate-reducing Deltaproteobacterium N47.</title>
        <authorList>
            <person name="Bergmann F."/>
            <person name="Selesi D."/>
            <person name="Weinmaier T."/>
            <person name="Tischler P."/>
            <person name="Rattei T."/>
            <person name="Meckenstock R.U."/>
        </authorList>
    </citation>
    <scope>NUCLEOTIDE SEQUENCE</scope>
</reference>
<evidence type="ECO:0000313" key="1">
    <source>
        <dbReference type="EMBL" id="CBX27653.1"/>
    </source>
</evidence>